<gene>
    <name evidence="2" type="ORF">BIW53_10745</name>
</gene>
<dbReference type="OrthoDB" id="6309046at2"/>
<dbReference type="AlphaFoldDB" id="A0A1S1N921"/>
<name>A0A1S1N921_9GAMM</name>
<dbReference type="InterPro" id="IPR036188">
    <property type="entry name" value="FAD/NAD-bd_sf"/>
</dbReference>
<reference evidence="2 3" key="1">
    <citation type="submission" date="2016-10" db="EMBL/GenBank/DDBJ databases">
        <title>Pseudoalteromonas amylolytica sp. nov., isolated from the surface seawater.</title>
        <authorList>
            <person name="Wu Y.-H."/>
            <person name="Cheng H."/>
            <person name="Jin X.-B."/>
            <person name="Wang C.-S."/>
            <person name="Xu X.-W."/>
        </authorList>
    </citation>
    <scope>NUCLEOTIDE SEQUENCE [LARGE SCALE GENOMIC DNA]</scope>
    <source>
        <strain evidence="2 3">JCM 12483</strain>
    </source>
</reference>
<evidence type="ECO:0000313" key="2">
    <source>
        <dbReference type="EMBL" id="OHU95195.1"/>
    </source>
</evidence>
<dbReference type="InterPro" id="IPR052189">
    <property type="entry name" value="L-asp_N-monooxygenase_NS-form"/>
</dbReference>
<dbReference type="Pfam" id="PF13454">
    <property type="entry name" value="NAD_binding_9"/>
    <property type="match status" value="1"/>
</dbReference>
<accession>A0A1S1N921</accession>
<organism evidence="2 3">
    <name type="scientific">Pseudoalteromonas byunsanensis</name>
    <dbReference type="NCBI Taxonomy" id="327939"/>
    <lineage>
        <taxon>Bacteria</taxon>
        <taxon>Pseudomonadati</taxon>
        <taxon>Pseudomonadota</taxon>
        <taxon>Gammaproteobacteria</taxon>
        <taxon>Alteromonadales</taxon>
        <taxon>Pseudoalteromonadaceae</taxon>
        <taxon>Pseudoalteromonas</taxon>
    </lineage>
</organism>
<dbReference type="PANTHER" id="PTHR40254:SF1">
    <property type="entry name" value="BLR0577 PROTEIN"/>
    <property type="match status" value="1"/>
</dbReference>
<dbReference type="STRING" id="327939.BIW53_10745"/>
<sequence length="759" mass="85219">MATNNNHKKHKVGFSLVIVGAGPNSTYAMERLAAELTAVPPNQPVHIHVVEKSGHFGAGWVHSPTQPPSSMLNRIVGQIAFACDETNVEAKHLLPKSQRPTFYEWCRDKFIKTQDKRFDLQPEDWPRRYLHGVALVEMFARYQDILETIPNVSVHLYNSEVVDVKPEQERYKVALADAEHGPITADHILFVTGHSVNRPREGSHVELVQNFANQSGFPYVPFAYPLESNVLAQFTSKEHVVGCVGLGLTAIDVILYLTEGRGGEFKLDANGRSYSYQASGEEPAKIVGFSQSGLFTGARPFNAKEEDLEKFEHRGVFFTEATIDQLREHLGIRTVGEDGQEIVQIDFEKHLFPIVYLEMALLYYKVMFGENYAVQLTELLTPAVQKFMTTAMDAHQDMSAGIDYFVEQLNQSVDLVFDVINQFIQGTPLAQIESQFATPFCKEVLTHYLQFIFGFAQIERISSVLDNDDRRDILAWFEHSTSPFGHELAPKVHRFSWSSLISPIKPEQYCDGQSYTKALLAFMEYDHLQAEQGNLCNPSKAACDGVWRDLRQLFAYAADFGGFTASSHEVFVKQYMRYHNRLANGTCIEVMEKMTALVRAGILDVSLGPAPKIEPSNSDTKLLLNGCGGNQIKVDSLIDARLHDLDVRLDRTALYSNLYQNGVIEAWEYPSHEEGVYYPGGIKLSGDFHPIDTQGQINRALTFLGPVSEGVMFFQVGAARPCQNHHVLSDIIEWSEELLSQIGTGSTQPQEELQHEVVS</sequence>
<dbReference type="RefSeq" id="WP_070991879.1">
    <property type="nucleotide sequence ID" value="NZ_CBCSHD010000002.1"/>
</dbReference>
<evidence type="ECO:0000313" key="3">
    <source>
        <dbReference type="Proteomes" id="UP000180253"/>
    </source>
</evidence>
<feature type="domain" description="FAD-dependent urate hydroxylase HpyO/Asp monooxygenase CreE-like FAD/NAD(P)-binding" evidence="1">
    <location>
        <begin position="17"/>
        <end position="194"/>
    </location>
</feature>
<protein>
    <recommendedName>
        <fullName evidence="1">FAD-dependent urate hydroxylase HpyO/Asp monooxygenase CreE-like FAD/NAD(P)-binding domain-containing protein</fullName>
    </recommendedName>
</protein>
<comment type="caution">
    <text evidence="2">The sequence shown here is derived from an EMBL/GenBank/DDBJ whole genome shotgun (WGS) entry which is preliminary data.</text>
</comment>
<proteinExistence type="predicted"/>
<dbReference type="SUPFAM" id="SSF51905">
    <property type="entry name" value="FAD/NAD(P)-binding domain"/>
    <property type="match status" value="1"/>
</dbReference>
<keyword evidence="3" id="KW-1185">Reference proteome</keyword>
<evidence type="ECO:0000259" key="1">
    <source>
        <dbReference type="Pfam" id="PF13454"/>
    </source>
</evidence>
<dbReference type="PANTHER" id="PTHR40254">
    <property type="entry name" value="BLR0577 PROTEIN"/>
    <property type="match status" value="1"/>
</dbReference>
<dbReference type="InterPro" id="IPR038732">
    <property type="entry name" value="HpyO/CreE_NAD-binding"/>
</dbReference>
<dbReference type="Proteomes" id="UP000180253">
    <property type="component" value="Unassembled WGS sequence"/>
</dbReference>
<dbReference type="EMBL" id="MNAN01000031">
    <property type="protein sequence ID" value="OHU95195.1"/>
    <property type="molecule type" value="Genomic_DNA"/>
</dbReference>